<feature type="transmembrane region" description="Helical" evidence="5">
    <location>
        <begin position="6"/>
        <end position="35"/>
    </location>
</feature>
<dbReference type="EMBL" id="UGVI01000001">
    <property type="protein sequence ID" value="SUE15388.1"/>
    <property type="molecule type" value="Genomic_DNA"/>
</dbReference>
<evidence type="ECO:0000256" key="3">
    <source>
        <dbReference type="ARBA" id="ARBA00022989"/>
    </source>
</evidence>
<reference evidence="7 8" key="1">
    <citation type="submission" date="2018-06" db="EMBL/GenBank/DDBJ databases">
        <authorList>
            <consortium name="Pathogen Informatics"/>
            <person name="Doyle S."/>
        </authorList>
    </citation>
    <scope>NUCLEOTIDE SEQUENCE [LARGE SCALE GENOMIC DNA]</scope>
    <source>
        <strain evidence="7 8">NCTC13296</strain>
    </source>
</reference>
<evidence type="ECO:0000256" key="5">
    <source>
        <dbReference type="SAM" id="Phobius"/>
    </source>
</evidence>
<dbReference type="InterPro" id="IPR007016">
    <property type="entry name" value="O-antigen_ligase-rel_domated"/>
</dbReference>
<evidence type="ECO:0000313" key="7">
    <source>
        <dbReference type="EMBL" id="SUE15388.1"/>
    </source>
</evidence>
<dbReference type="PANTHER" id="PTHR37422:SF23">
    <property type="entry name" value="TEICHURONIC ACID BIOSYNTHESIS PROTEIN TUAE"/>
    <property type="match status" value="1"/>
</dbReference>
<keyword evidence="3 5" id="KW-1133">Transmembrane helix</keyword>
<comment type="subcellular location">
    <subcellularLocation>
        <location evidence="1">Membrane</location>
        <topology evidence="1">Multi-pass membrane protein</topology>
    </subcellularLocation>
</comment>
<keyword evidence="7" id="KW-0436">Ligase</keyword>
<dbReference type="AlphaFoldDB" id="A0A379M1I3"/>
<feature type="transmembrane region" description="Helical" evidence="5">
    <location>
        <begin position="47"/>
        <end position="68"/>
    </location>
</feature>
<organism evidence="7 8">
    <name type="scientific">Rhodococcus gordoniae</name>
    <dbReference type="NCBI Taxonomy" id="223392"/>
    <lineage>
        <taxon>Bacteria</taxon>
        <taxon>Bacillati</taxon>
        <taxon>Actinomycetota</taxon>
        <taxon>Actinomycetes</taxon>
        <taxon>Mycobacteriales</taxon>
        <taxon>Nocardiaceae</taxon>
        <taxon>Rhodococcus</taxon>
    </lineage>
</organism>
<evidence type="ECO:0000313" key="8">
    <source>
        <dbReference type="Proteomes" id="UP000254569"/>
    </source>
</evidence>
<keyword evidence="4 5" id="KW-0472">Membrane</keyword>
<dbReference type="Proteomes" id="UP000254569">
    <property type="component" value="Unassembled WGS sequence"/>
</dbReference>
<evidence type="ECO:0000256" key="4">
    <source>
        <dbReference type="ARBA" id="ARBA00023136"/>
    </source>
</evidence>
<sequence length="426" mass="45598">MTTPILILGGLVCVFAIPVIPIRPLIIGLVVLRSLADYGIATGNRPALLSSLTLAVSFISIYALVVHIANRQGSFRWMRFGFPGVMIVLFWTAVGFGRYGIDGDLILESMRLLSALSIFILAYAYCRPNLPRTTILWMIAPAAVVALASALTTIEGTFTRAGRLTATFSHPNAAGAFFGLSVVVLLAIWLKKRDRITFSICLAAGICLLLTGSLGGIVGCIVGVLVVVWTRPARSSGRRILQSLAVAAVLAAGYIMSGLSARVAEFNWGAQSASKSDADSFQWRFENWRRLIDEWQENPLLGYGLGASSHNVMPMGGPPHSLYFQVMVDMGAVGVLLLVVGAVAMSKHARKVAKVPGWEGAALLGILSFALVNGLVSNLVGYTATIYLMAAVTGFILAYVRQRNVPDSPCGALARNDMERAPVRKS</sequence>
<feature type="transmembrane region" description="Helical" evidence="5">
    <location>
        <begin position="136"/>
        <end position="158"/>
    </location>
</feature>
<feature type="transmembrane region" description="Helical" evidence="5">
    <location>
        <begin position="322"/>
        <end position="345"/>
    </location>
</feature>
<accession>A0A379M1I3</accession>
<feature type="transmembrane region" description="Helical" evidence="5">
    <location>
        <begin position="382"/>
        <end position="400"/>
    </location>
</feature>
<dbReference type="OrthoDB" id="4862643at2"/>
<feature type="transmembrane region" description="Helical" evidence="5">
    <location>
        <begin position="170"/>
        <end position="190"/>
    </location>
</feature>
<gene>
    <name evidence="7" type="ORF">NCTC13296_02250</name>
</gene>
<evidence type="ECO:0000256" key="2">
    <source>
        <dbReference type="ARBA" id="ARBA00022692"/>
    </source>
</evidence>
<name>A0A379M1I3_9NOCA</name>
<feature type="domain" description="O-antigen ligase-related" evidence="6">
    <location>
        <begin position="201"/>
        <end position="339"/>
    </location>
</feature>
<proteinExistence type="predicted"/>
<protein>
    <submittedName>
        <fullName evidence="7">Lipid A core - O-antigen ligase and related enzymes</fullName>
    </submittedName>
</protein>
<dbReference type="InterPro" id="IPR051533">
    <property type="entry name" value="WaaL-like"/>
</dbReference>
<dbReference type="GO" id="GO:0016874">
    <property type="term" value="F:ligase activity"/>
    <property type="evidence" value="ECO:0007669"/>
    <property type="project" value="UniProtKB-KW"/>
</dbReference>
<evidence type="ECO:0000259" key="6">
    <source>
        <dbReference type="Pfam" id="PF04932"/>
    </source>
</evidence>
<evidence type="ECO:0000256" key="1">
    <source>
        <dbReference type="ARBA" id="ARBA00004141"/>
    </source>
</evidence>
<feature type="transmembrane region" description="Helical" evidence="5">
    <location>
        <begin position="357"/>
        <end position="376"/>
    </location>
</feature>
<keyword evidence="2 5" id="KW-0812">Transmembrane</keyword>
<dbReference type="GO" id="GO:0016020">
    <property type="term" value="C:membrane"/>
    <property type="evidence" value="ECO:0007669"/>
    <property type="project" value="UniProtKB-SubCell"/>
</dbReference>
<dbReference type="RefSeq" id="WP_084421889.1">
    <property type="nucleotide sequence ID" value="NZ_LPZN01000046.1"/>
</dbReference>
<dbReference type="Pfam" id="PF04932">
    <property type="entry name" value="Wzy_C"/>
    <property type="match status" value="1"/>
</dbReference>
<feature type="transmembrane region" description="Helical" evidence="5">
    <location>
        <begin position="80"/>
        <end position="100"/>
    </location>
</feature>
<keyword evidence="8" id="KW-1185">Reference proteome</keyword>
<dbReference type="PANTHER" id="PTHR37422">
    <property type="entry name" value="TEICHURONIC ACID BIOSYNTHESIS PROTEIN TUAE"/>
    <property type="match status" value="1"/>
</dbReference>
<feature type="transmembrane region" description="Helical" evidence="5">
    <location>
        <begin position="196"/>
        <end position="228"/>
    </location>
</feature>
<feature type="transmembrane region" description="Helical" evidence="5">
    <location>
        <begin position="240"/>
        <end position="259"/>
    </location>
</feature>